<evidence type="ECO:0000313" key="4">
    <source>
        <dbReference type="Proteomes" id="UP000030745"/>
    </source>
</evidence>
<keyword evidence="1" id="KW-1133">Transmembrane helix</keyword>
<feature type="domain" description="LicD/FKTN/FKRP nucleotidyltransferase" evidence="2">
    <location>
        <begin position="120"/>
        <end position="207"/>
    </location>
</feature>
<evidence type="ECO:0000259" key="2">
    <source>
        <dbReference type="Pfam" id="PF04991"/>
    </source>
</evidence>
<dbReference type="PANTHER" id="PTHR43404:SF1">
    <property type="entry name" value="MNN4P"/>
    <property type="match status" value="1"/>
</dbReference>
<dbReference type="InterPro" id="IPR007074">
    <property type="entry name" value="LicD/FKTN/FKRP_NTP_transf"/>
</dbReference>
<reference evidence="3 4" key="1">
    <citation type="journal article" date="2013" name="PLoS Genet.">
        <title>Distinctive expansion of potential virulence genes in the genome of the oomycete fish pathogen Saprolegnia parasitica.</title>
        <authorList>
            <person name="Jiang R.H."/>
            <person name="de Bruijn I."/>
            <person name="Haas B.J."/>
            <person name="Belmonte R."/>
            <person name="Lobach L."/>
            <person name="Christie J."/>
            <person name="van den Ackerveken G."/>
            <person name="Bottin A."/>
            <person name="Bulone V."/>
            <person name="Diaz-Moreno S.M."/>
            <person name="Dumas B."/>
            <person name="Fan L."/>
            <person name="Gaulin E."/>
            <person name="Govers F."/>
            <person name="Grenville-Briggs L.J."/>
            <person name="Horner N.R."/>
            <person name="Levin J.Z."/>
            <person name="Mammella M."/>
            <person name="Meijer H.J."/>
            <person name="Morris P."/>
            <person name="Nusbaum C."/>
            <person name="Oome S."/>
            <person name="Phillips A.J."/>
            <person name="van Rooyen D."/>
            <person name="Rzeszutek E."/>
            <person name="Saraiva M."/>
            <person name="Secombes C.J."/>
            <person name="Seidl M.F."/>
            <person name="Snel B."/>
            <person name="Stassen J.H."/>
            <person name="Sykes S."/>
            <person name="Tripathy S."/>
            <person name="van den Berg H."/>
            <person name="Vega-Arreguin J.C."/>
            <person name="Wawra S."/>
            <person name="Young S.K."/>
            <person name="Zeng Q."/>
            <person name="Dieguez-Uribeondo J."/>
            <person name="Russ C."/>
            <person name="Tyler B.M."/>
            <person name="van West P."/>
        </authorList>
    </citation>
    <scope>NUCLEOTIDE SEQUENCE [LARGE SCALE GENOMIC DNA]</scope>
    <source>
        <strain evidence="3 4">CBS 223.65</strain>
    </source>
</reference>
<dbReference type="KEGG" id="spar:SPRG_15461"/>
<dbReference type="Pfam" id="PF04991">
    <property type="entry name" value="LicD"/>
    <property type="match status" value="1"/>
</dbReference>
<evidence type="ECO:0000313" key="3">
    <source>
        <dbReference type="EMBL" id="KDO19371.1"/>
    </source>
</evidence>
<dbReference type="GeneID" id="24137189"/>
<keyword evidence="1" id="KW-0472">Membrane</keyword>
<proteinExistence type="predicted"/>
<dbReference type="InterPro" id="IPR052942">
    <property type="entry name" value="LPS_cholinephosphotransferase"/>
</dbReference>
<dbReference type="OrthoDB" id="161703at2759"/>
<dbReference type="RefSeq" id="XP_012209917.1">
    <property type="nucleotide sequence ID" value="XM_012354527.1"/>
</dbReference>
<gene>
    <name evidence="3" type="ORF">SPRG_15461</name>
</gene>
<dbReference type="Proteomes" id="UP000030745">
    <property type="component" value="Unassembled WGS sequence"/>
</dbReference>
<dbReference type="AlphaFoldDB" id="A0A067BYH6"/>
<name>A0A067BYH6_SAPPC</name>
<evidence type="ECO:0000256" key="1">
    <source>
        <dbReference type="SAM" id="Phobius"/>
    </source>
</evidence>
<organism evidence="3 4">
    <name type="scientific">Saprolegnia parasitica (strain CBS 223.65)</name>
    <dbReference type="NCBI Taxonomy" id="695850"/>
    <lineage>
        <taxon>Eukaryota</taxon>
        <taxon>Sar</taxon>
        <taxon>Stramenopiles</taxon>
        <taxon>Oomycota</taxon>
        <taxon>Saprolegniomycetes</taxon>
        <taxon>Saprolegniales</taxon>
        <taxon>Saprolegniaceae</taxon>
        <taxon>Saprolegnia</taxon>
    </lineage>
</organism>
<accession>A0A067BYH6</accession>
<dbReference type="STRING" id="695850.A0A067BYH6"/>
<dbReference type="VEuPathDB" id="FungiDB:SPRG_15461"/>
<dbReference type="GO" id="GO:0009100">
    <property type="term" value="P:glycoprotein metabolic process"/>
    <property type="evidence" value="ECO:0007669"/>
    <property type="project" value="UniProtKB-ARBA"/>
</dbReference>
<protein>
    <recommendedName>
        <fullName evidence="2">LicD/FKTN/FKRP nucleotidyltransferase domain-containing protein</fullName>
    </recommendedName>
</protein>
<keyword evidence="4" id="KW-1185">Reference proteome</keyword>
<dbReference type="EMBL" id="KK583354">
    <property type="protein sequence ID" value="KDO19371.1"/>
    <property type="molecule type" value="Genomic_DNA"/>
</dbReference>
<dbReference type="PANTHER" id="PTHR43404">
    <property type="entry name" value="LIPOPOLYSACCHARIDE CHOLINEPHOSPHOTRANSFERASE LICD"/>
    <property type="match status" value="1"/>
</dbReference>
<feature type="transmembrane region" description="Helical" evidence="1">
    <location>
        <begin position="53"/>
        <end position="74"/>
    </location>
</feature>
<keyword evidence="1" id="KW-0812">Transmembrane</keyword>
<dbReference type="OMA" id="FGGCARC"/>
<sequence length="291" mass="32504">MIQRPRRSVDDLDDDTDDDVRDDAALLDIVDGYTRAKPQVHPLDVEATLCEKVALCVVSILLIAIAVACVHAIWTTKLCVLIRDSHREVKYRRPNECFDQAEIDGMLRGLAQTFTTTLTAHGIEYWLDSGTLLGAIRTGALNPNDMDLDVGMSVAAFETLVATPLAFPERYQLEIVNSTLYPSKTRDDALPGRFIDKASGLYLDIFVFLPSLSENGTALLGPVASSCWHECVACEGRPKHFAVPQDWIYPLTPCDFESVRARCPVNVDAYLTHLYGPSYRTRSWDLHKYIP</sequence>